<gene>
    <name evidence="6" type="ORF">OL233_02345</name>
</gene>
<name>A0ABT5WZC6_9ENTE</name>
<evidence type="ECO:0000256" key="5">
    <source>
        <dbReference type="SAM" id="Phobius"/>
    </source>
</evidence>
<feature type="transmembrane region" description="Helical" evidence="5">
    <location>
        <begin position="359"/>
        <end position="376"/>
    </location>
</feature>
<feature type="transmembrane region" description="Helical" evidence="5">
    <location>
        <begin position="129"/>
        <end position="148"/>
    </location>
</feature>
<reference evidence="6" key="1">
    <citation type="submission" date="2022-10" db="EMBL/GenBank/DDBJ databases">
        <title>Vagococcus sp. isolated from poultry meat.</title>
        <authorList>
            <person name="Johansson P."/>
            <person name="Bjorkroth J."/>
        </authorList>
    </citation>
    <scope>NUCLEOTIDE SEQUENCE</scope>
    <source>
        <strain evidence="6">PNs007</strain>
    </source>
</reference>
<protein>
    <submittedName>
        <fullName evidence="6">Amino acid permease</fullName>
    </submittedName>
</protein>
<comment type="subcellular location">
    <subcellularLocation>
        <location evidence="1">Membrane</location>
        <topology evidence="1">Multi-pass membrane protein</topology>
    </subcellularLocation>
</comment>
<dbReference type="PANTHER" id="PTHR11785">
    <property type="entry name" value="AMINO ACID TRANSPORTER"/>
    <property type="match status" value="1"/>
</dbReference>
<dbReference type="Gene3D" id="1.20.1740.10">
    <property type="entry name" value="Amino acid/polyamine transporter I"/>
    <property type="match status" value="1"/>
</dbReference>
<dbReference type="InterPro" id="IPR002293">
    <property type="entry name" value="AA/rel_permease1"/>
</dbReference>
<feature type="transmembrane region" description="Helical" evidence="5">
    <location>
        <begin position="12"/>
        <end position="32"/>
    </location>
</feature>
<keyword evidence="2 5" id="KW-0812">Transmembrane</keyword>
<evidence type="ECO:0000256" key="1">
    <source>
        <dbReference type="ARBA" id="ARBA00004141"/>
    </source>
</evidence>
<evidence type="ECO:0000256" key="3">
    <source>
        <dbReference type="ARBA" id="ARBA00022989"/>
    </source>
</evidence>
<dbReference type="Pfam" id="PF13520">
    <property type="entry name" value="AA_permease_2"/>
    <property type="match status" value="1"/>
</dbReference>
<evidence type="ECO:0000313" key="7">
    <source>
        <dbReference type="Proteomes" id="UP001147148"/>
    </source>
</evidence>
<keyword evidence="3 5" id="KW-1133">Transmembrane helix</keyword>
<dbReference type="PIRSF" id="PIRSF006060">
    <property type="entry name" value="AA_transporter"/>
    <property type="match status" value="1"/>
</dbReference>
<accession>A0ABT5WZC6</accession>
<dbReference type="RefSeq" id="WP_275470758.1">
    <property type="nucleotide sequence ID" value="NZ_JAPDSH010000001.1"/>
</dbReference>
<feature type="transmembrane region" description="Helical" evidence="5">
    <location>
        <begin position="200"/>
        <end position="223"/>
    </location>
</feature>
<keyword evidence="7" id="KW-1185">Reference proteome</keyword>
<dbReference type="PANTHER" id="PTHR11785:SF512">
    <property type="entry name" value="SOBREMESA, ISOFORM B"/>
    <property type="match status" value="1"/>
</dbReference>
<feature type="transmembrane region" description="Helical" evidence="5">
    <location>
        <begin position="285"/>
        <end position="310"/>
    </location>
</feature>
<organism evidence="6 7">
    <name type="scientific">Vagococcus proximus</name>
    <dbReference type="NCBI Taxonomy" id="2991417"/>
    <lineage>
        <taxon>Bacteria</taxon>
        <taxon>Bacillati</taxon>
        <taxon>Bacillota</taxon>
        <taxon>Bacilli</taxon>
        <taxon>Lactobacillales</taxon>
        <taxon>Enterococcaceae</taxon>
        <taxon>Vagococcus</taxon>
    </lineage>
</organism>
<keyword evidence="4 5" id="KW-0472">Membrane</keyword>
<comment type="caution">
    <text evidence="6">The sequence shown here is derived from an EMBL/GenBank/DDBJ whole genome shotgun (WGS) entry which is preliminary data.</text>
</comment>
<proteinExistence type="predicted"/>
<evidence type="ECO:0000256" key="2">
    <source>
        <dbReference type="ARBA" id="ARBA00022692"/>
    </source>
</evidence>
<dbReference type="EMBL" id="JAPDSH010000001">
    <property type="protein sequence ID" value="MDF0479115.1"/>
    <property type="molecule type" value="Genomic_DNA"/>
</dbReference>
<dbReference type="Proteomes" id="UP001147148">
    <property type="component" value="Unassembled WGS sequence"/>
</dbReference>
<feature type="transmembrane region" description="Helical" evidence="5">
    <location>
        <begin position="420"/>
        <end position="437"/>
    </location>
</feature>
<feature type="transmembrane region" description="Helical" evidence="5">
    <location>
        <begin position="52"/>
        <end position="73"/>
    </location>
</feature>
<evidence type="ECO:0000256" key="4">
    <source>
        <dbReference type="ARBA" id="ARBA00023136"/>
    </source>
</evidence>
<feature type="transmembrane region" description="Helical" evidence="5">
    <location>
        <begin position="160"/>
        <end position="180"/>
    </location>
</feature>
<feature type="transmembrane region" description="Helical" evidence="5">
    <location>
        <begin position="94"/>
        <end position="117"/>
    </location>
</feature>
<evidence type="ECO:0000313" key="6">
    <source>
        <dbReference type="EMBL" id="MDF0479115.1"/>
    </source>
</evidence>
<feature type="transmembrane region" description="Helical" evidence="5">
    <location>
        <begin position="235"/>
        <end position="257"/>
    </location>
</feature>
<dbReference type="InterPro" id="IPR050598">
    <property type="entry name" value="AminoAcid_Transporter"/>
</dbReference>
<feature type="transmembrane region" description="Helical" evidence="5">
    <location>
        <begin position="331"/>
        <end position="353"/>
    </location>
</feature>
<feature type="transmembrane region" description="Helical" evidence="5">
    <location>
        <begin position="396"/>
        <end position="414"/>
    </location>
</feature>
<sequence length="447" mass="47923">MPEKQNELKKTLGFTVAFSTIIGIVVGSGIFFKPYAVFNATGGAPGLGMLAWLLAGLLSIAGALTASEIAGMIPKTGGMVTYLHDIFGKKVGFLAGWVESTLYQTGSTAAAAVVFGVQAASLLGFEPGAYWPKVLIAIGIIGFLAFLNNLGAKTSGWIQTVAVVCKLIPLITIVIVSFVKGTGNDVLTPLLGPDLNPAKAFSLALLAALFAFDGWMGVGMIAGEMKNPGRDLPRALILGMGTVSLIYIVMNVAYLWVMPASELMLTETPAADVSRVLFGERGGQFVSIGILVSVFGGVNGYVFTAARSTFTLAQSNRIPLSKTLQKVNKNGVPANATWYIFIVSSLFCLTGKYDLLTDLSTFMIWNFYVLTFYGVIKLRREQPDAYRPYKVPLYPFIPIIAMLGGSYVVISTIISQFPKAVVGFGIMLVGLPIYAYYENKEKKQTID</sequence>